<feature type="region of interest" description="Disordered" evidence="1">
    <location>
        <begin position="416"/>
        <end position="436"/>
    </location>
</feature>
<feature type="compositionally biased region" description="Acidic residues" evidence="1">
    <location>
        <begin position="708"/>
        <end position="733"/>
    </location>
</feature>
<protein>
    <submittedName>
        <fullName evidence="4">Pilus assembly protein FimV</fullName>
    </submittedName>
</protein>
<feature type="region of interest" description="Disordered" evidence="1">
    <location>
        <begin position="560"/>
        <end position="652"/>
    </location>
</feature>
<reference evidence="4 5" key="1">
    <citation type="journal article" date="2017" name="Antonie Van Leeuwenhoek">
        <title>Rhizobium rhizosphaerae sp. nov., a novel species isolated from rice rhizosphere.</title>
        <authorList>
            <person name="Zhao J.J."/>
            <person name="Zhang J."/>
            <person name="Zhang R.J."/>
            <person name="Zhang C.W."/>
            <person name="Yin H.Q."/>
            <person name="Zhang X.X."/>
        </authorList>
    </citation>
    <scope>NUCLEOTIDE SEQUENCE [LARGE SCALE GENOMIC DNA]</scope>
    <source>
        <strain evidence="4 5">E3</strain>
    </source>
</reference>
<dbReference type="NCBIfam" id="TIGR03504">
    <property type="entry name" value="FimV_Cterm"/>
    <property type="match status" value="1"/>
</dbReference>
<name>K6Y5F4_9ALTE</name>
<feature type="compositionally biased region" description="Acidic residues" evidence="1">
    <location>
        <begin position="485"/>
        <end position="494"/>
    </location>
</feature>
<keyword evidence="2" id="KW-0812">Transmembrane</keyword>
<evidence type="ECO:0000256" key="2">
    <source>
        <dbReference type="SAM" id="Phobius"/>
    </source>
</evidence>
<feature type="compositionally biased region" description="Acidic residues" evidence="1">
    <location>
        <begin position="459"/>
        <end position="469"/>
    </location>
</feature>
<feature type="region of interest" description="Disordered" evidence="1">
    <location>
        <begin position="456"/>
        <end position="494"/>
    </location>
</feature>
<dbReference type="eggNOG" id="COG3827">
    <property type="taxonomic scope" value="Bacteria"/>
</dbReference>
<feature type="compositionally biased region" description="Acidic residues" evidence="1">
    <location>
        <begin position="640"/>
        <end position="652"/>
    </location>
</feature>
<dbReference type="InterPro" id="IPR004172">
    <property type="entry name" value="L27_dom"/>
</dbReference>
<evidence type="ECO:0000313" key="4">
    <source>
        <dbReference type="EMBL" id="GAC13472.1"/>
    </source>
</evidence>
<keyword evidence="2" id="KW-0472">Membrane</keyword>
<feature type="compositionally biased region" description="Acidic residues" evidence="1">
    <location>
        <begin position="780"/>
        <end position="820"/>
    </location>
</feature>
<accession>K6Y5F4</accession>
<dbReference type="RefSeq" id="WP_008843289.1">
    <property type="nucleotide sequence ID" value="NZ_BAEN01000021.1"/>
</dbReference>
<feature type="transmembrane region" description="Helical" evidence="2">
    <location>
        <begin position="259"/>
        <end position="281"/>
    </location>
</feature>
<evidence type="ECO:0000259" key="3">
    <source>
        <dbReference type="PROSITE" id="PS51022"/>
    </source>
</evidence>
<proteinExistence type="predicted"/>
<dbReference type="PROSITE" id="PS51022">
    <property type="entry name" value="L27"/>
    <property type="match status" value="1"/>
</dbReference>
<dbReference type="InterPro" id="IPR038440">
    <property type="entry name" value="FimV_C_sf"/>
</dbReference>
<dbReference type="InterPro" id="IPR020012">
    <property type="entry name" value="LysM_FimV"/>
</dbReference>
<feature type="compositionally biased region" description="Acidic residues" evidence="1">
    <location>
        <begin position="882"/>
        <end position="895"/>
    </location>
</feature>
<keyword evidence="5" id="KW-1185">Reference proteome</keyword>
<keyword evidence="2" id="KW-1133">Transmembrane helix</keyword>
<dbReference type="InterPro" id="IPR020011">
    <property type="entry name" value="FimV_C"/>
</dbReference>
<dbReference type="OrthoDB" id="5298707at2"/>
<dbReference type="Gene3D" id="1.20.58.2200">
    <property type="match status" value="1"/>
</dbReference>
<dbReference type="STRING" id="1127673.GLIP_0827"/>
<feature type="compositionally biased region" description="Acidic residues" evidence="1">
    <location>
        <begin position="560"/>
        <end position="570"/>
    </location>
</feature>
<evidence type="ECO:0000313" key="5">
    <source>
        <dbReference type="Proteomes" id="UP000006334"/>
    </source>
</evidence>
<comment type="caution">
    <text evidence="4">The sequence shown here is derived from an EMBL/GenBank/DDBJ whole genome shotgun (WGS) entry which is preliminary data.</text>
</comment>
<feature type="compositionally biased region" description="Acidic residues" evidence="1">
    <location>
        <begin position="862"/>
        <end position="876"/>
    </location>
</feature>
<feature type="compositionally biased region" description="Acidic residues" evidence="1">
    <location>
        <begin position="582"/>
        <end position="619"/>
    </location>
</feature>
<feature type="region of interest" description="Disordered" evidence="1">
    <location>
        <begin position="681"/>
        <end position="908"/>
    </location>
</feature>
<sequence>MNVRQVAFLLFASVGLWSISATIDAQQLQIKGPKGNTSELSGSTYGPITPEDTLWRIASKYRQNKNLSVYQVMQAIYQLNPDAFDDQNFNHLIDGSILNLPSEQYAARIDVKQAQLKAEQDDSAWQAFNRGETDKVVVKKVSEVASKDDLTATKQVIEDKLTALDAEQSRQFMAIRQQFAESIESVQTLLTENRKLVDRLDLVDTEISSLRGRVDEELQVQMDQMLALQNELLAISKEAEAQRKAEMENNHFAWLTDPLFLIFLSALLTISFLGALAMWLIRRNRAETPSESILDENHAAVLEQSDEMDDLADALTNELSEELDDGEDDDLFGDDDLLDDVLSDELEESLDSAIDEEFEAFDDLDDESLDPVIEEASDELEDNAEALDQDELDSLFDEDEDEDLLAEIEDDLDVLETEDVQEDDFELSETDLDASIEEDIADISDLSSDLKEAEIDQLSTDEDDLQETVEETHKSDSVSTISPVDIDDEPDKPEISIDELLESPQQEEDVDSVISDNPDLMNEEMLQNIDKEIHQQNEQLDNITDELLNEIEQLEQMGDMLEDDAQEPEITESQMGIQELDSLSEDIDDDVDAEEIPEDSEEDLEISDELFDAPDDSEQSSEQVVHSLDENAAAQQPNEAIEEQDATDNEVDLDDIDALLEQQNVENTSVETQSADELLAELEDDIDQQHSDAESELADVEQSLPNSEADESSLEQDIDDTEDSLETESEAVEDLDKALAEFEQEVVSEATNFDVELESEDQPQASEQNDDVQLEHIIESEQDSEIEQVIPDLDDDIPSLDDIDSLSESDSDGFDDADLDEALKAFDEGYLNEEESQTENQKSDRQENVELDDLPGLGDWLSSEEADESTSIDELENTSFDELLDSIDDTDDEIQEQEKAKDATDNLDSGLDFDALLNDIDDTPETVETKSEDDFLDVDDLINESIEAEGNLEIDKDLNLAAAFESYKGLGDADEVDVDGDHGIGAKLDLAQAYIETDDIDSAKELLEEVLQKGDELQQEEAKELLEKLS</sequence>
<dbReference type="EMBL" id="BAEN01000021">
    <property type="protein sequence ID" value="GAC13472.1"/>
    <property type="molecule type" value="Genomic_DNA"/>
</dbReference>
<organism evidence="4 5">
    <name type="scientific">Aliiglaciecola lipolytica E3</name>
    <dbReference type="NCBI Taxonomy" id="1127673"/>
    <lineage>
        <taxon>Bacteria</taxon>
        <taxon>Pseudomonadati</taxon>
        <taxon>Pseudomonadota</taxon>
        <taxon>Gammaproteobacteria</taxon>
        <taxon>Alteromonadales</taxon>
        <taxon>Alteromonadaceae</taxon>
        <taxon>Aliiglaciecola</taxon>
    </lineage>
</organism>
<dbReference type="eggNOG" id="COG3170">
    <property type="taxonomic scope" value="Bacteria"/>
</dbReference>
<dbReference type="NCBIfam" id="TIGR03505">
    <property type="entry name" value="FimV_core"/>
    <property type="match status" value="1"/>
</dbReference>
<feature type="domain" description="L27" evidence="3">
    <location>
        <begin position="996"/>
        <end position="1030"/>
    </location>
</feature>
<gene>
    <name evidence="4" type="primary">fimV</name>
    <name evidence="4" type="ORF">GLIP_0827</name>
</gene>
<evidence type="ECO:0000256" key="1">
    <source>
        <dbReference type="SAM" id="MobiDB-lite"/>
    </source>
</evidence>
<dbReference type="AlphaFoldDB" id="K6Y5F4"/>
<dbReference type="Proteomes" id="UP000006334">
    <property type="component" value="Unassembled WGS sequence"/>
</dbReference>